<dbReference type="Pfam" id="PF01420">
    <property type="entry name" value="Methylase_S"/>
    <property type="match status" value="1"/>
</dbReference>
<dbReference type="PANTHER" id="PTHR30408">
    <property type="entry name" value="TYPE-1 RESTRICTION ENZYME ECOKI SPECIFICITY PROTEIN"/>
    <property type="match status" value="1"/>
</dbReference>
<organism evidence="5 6">
    <name type="scientific">Pseudomonas syringae pv. tomato</name>
    <dbReference type="NCBI Taxonomy" id="323"/>
    <lineage>
        <taxon>Bacteria</taxon>
        <taxon>Pseudomonadati</taxon>
        <taxon>Pseudomonadota</taxon>
        <taxon>Gammaproteobacteria</taxon>
        <taxon>Pseudomonadales</taxon>
        <taxon>Pseudomonadaceae</taxon>
        <taxon>Pseudomonas</taxon>
    </lineage>
</organism>
<evidence type="ECO:0000256" key="2">
    <source>
        <dbReference type="ARBA" id="ARBA00022747"/>
    </source>
</evidence>
<dbReference type="GO" id="GO:0003677">
    <property type="term" value="F:DNA binding"/>
    <property type="evidence" value="ECO:0007669"/>
    <property type="project" value="UniProtKB-KW"/>
</dbReference>
<reference evidence="5 6" key="1">
    <citation type="journal article" date="2017" name="Mol. Ecol.">
        <title>Adaptation of the pathogen, Pseudomonas syringae, during experimental evolution on a native vs. alternative host plant.</title>
        <authorList>
            <person name="Meaden S."/>
            <person name="Koskella B."/>
        </authorList>
    </citation>
    <scope>NUCLEOTIDE SEQUENCE [LARGE SCALE GENOMIC DNA]</scope>
    <source>
        <strain evidence="5 6">PT23</strain>
    </source>
</reference>
<proteinExistence type="inferred from homology"/>
<evidence type="ECO:0000256" key="1">
    <source>
        <dbReference type="ARBA" id="ARBA00010923"/>
    </source>
</evidence>
<dbReference type="InterPro" id="IPR000055">
    <property type="entry name" value="Restrct_endonuc_typeI_TRD"/>
</dbReference>
<dbReference type="PANTHER" id="PTHR30408:SF12">
    <property type="entry name" value="TYPE I RESTRICTION ENZYME MJAVIII SPECIFICITY SUBUNIT"/>
    <property type="match status" value="1"/>
</dbReference>
<dbReference type="GO" id="GO:0009307">
    <property type="term" value="P:DNA restriction-modification system"/>
    <property type="evidence" value="ECO:0007669"/>
    <property type="project" value="UniProtKB-KW"/>
</dbReference>
<dbReference type="InterPro" id="IPR052021">
    <property type="entry name" value="Type-I_RS_S_subunit"/>
</dbReference>
<evidence type="ECO:0000313" key="6">
    <source>
        <dbReference type="Proteomes" id="UP000189855"/>
    </source>
</evidence>
<evidence type="ECO:0000313" key="5">
    <source>
        <dbReference type="EMBL" id="OPE60093.1"/>
    </source>
</evidence>
<dbReference type="Proteomes" id="UP000189855">
    <property type="component" value="Unassembled WGS sequence"/>
</dbReference>
<comment type="similarity">
    <text evidence="1">Belongs to the type-I restriction system S methylase family.</text>
</comment>
<keyword evidence="2" id="KW-0680">Restriction system</keyword>
<dbReference type="InterPro" id="IPR044946">
    <property type="entry name" value="Restrct_endonuc_typeI_TRD_sf"/>
</dbReference>
<protein>
    <recommendedName>
        <fullName evidence="4">Type I restriction modification DNA specificity domain-containing protein</fullName>
    </recommendedName>
</protein>
<gene>
    <name evidence="5" type="ORF">BTW15_11370</name>
</gene>
<dbReference type="CDD" id="cd17248">
    <property type="entry name" value="RMtype1_S_AmiI-TRD2-CR2_like"/>
    <property type="match status" value="1"/>
</dbReference>
<dbReference type="SUPFAM" id="SSF116734">
    <property type="entry name" value="DNA methylase specificity domain"/>
    <property type="match status" value="2"/>
</dbReference>
<feature type="domain" description="Type I restriction modification DNA specificity" evidence="4">
    <location>
        <begin position="71"/>
        <end position="230"/>
    </location>
</feature>
<evidence type="ECO:0000259" key="4">
    <source>
        <dbReference type="Pfam" id="PF01420"/>
    </source>
</evidence>
<name>A0AB36KVQ2_PSEUB</name>
<dbReference type="EMBL" id="MSDS01000011">
    <property type="protein sequence ID" value="OPE60093.1"/>
    <property type="molecule type" value="Genomic_DNA"/>
</dbReference>
<evidence type="ECO:0000256" key="3">
    <source>
        <dbReference type="ARBA" id="ARBA00023125"/>
    </source>
</evidence>
<keyword evidence="3" id="KW-0238">DNA-binding</keyword>
<dbReference type="AlphaFoldDB" id="A0AB36KVQ2"/>
<accession>A0AB36KVQ2</accession>
<dbReference type="Gene3D" id="3.90.220.20">
    <property type="entry name" value="DNA methylase specificity domains"/>
    <property type="match status" value="2"/>
</dbReference>
<sequence length="289" mass="32861">MFIPPYKEARFISSFLDHETAKIDTLIEKQQQLIQLLNEKRQAVISHAVTKGLTPNAKMRDSGVDWLGNVPESWTICRIKQVARLESGHTPDKKIEAYWVDCDIPWVSLNDSSQLKKADYISDTAFYLNEKGIANSSARKLPERCVVFTRDASIGLAAITTRVMAVSQHLIAWICNEEKVVPEYLLLVFYAMEDELERYTLGATLKTIGMPDVNKLTAAFPSIEEQKQIIYHVFKAREKFDLLIAKAEYTIKIIKERRTALISAAVTGKIDVRNWITPKETQTNKEVVA</sequence>
<comment type="caution">
    <text evidence="5">The sequence shown here is derived from an EMBL/GenBank/DDBJ whole genome shotgun (WGS) entry which is preliminary data.</text>
</comment>
<dbReference type="Gene3D" id="1.10.287.1120">
    <property type="entry name" value="Bipartite methylase S protein"/>
    <property type="match status" value="1"/>
</dbReference>